<proteinExistence type="predicted"/>
<dbReference type="Gene3D" id="3.20.20.80">
    <property type="entry name" value="Glycosidases"/>
    <property type="match status" value="1"/>
</dbReference>
<feature type="chain" id="PRO_5022674895" description="Beta-glucuronidase C-terminal domain-containing protein" evidence="1">
    <location>
        <begin position="37"/>
        <end position="572"/>
    </location>
</feature>
<dbReference type="SUPFAM" id="SSF51445">
    <property type="entry name" value="(Trans)glycosidases"/>
    <property type="match status" value="1"/>
</dbReference>
<reference evidence="4" key="1">
    <citation type="submission" date="2018-12" db="EMBL/GenBank/DDBJ databases">
        <title>The complete genome of Metarhizium rileyi, a key fungal pathogen of Lepidoptera.</title>
        <authorList>
            <person name="Binneck E."/>
            <person name="Lastra C.C.L."/>
            <person name="Sosa-Gomez D.R."/>
        </authorList>
    </citation>
    <scope>NUCLEOTIDE SEQUENCE [LARGE SCALE GENOMIC DNA]</scope>
    <source>
        <strain evidence="4">Cep018-CH2</strain>
    </source>
</reference>
<evidence type="ECO:0000256" key="1">
    <source>
        <dbReference type="SAM" id="SignalP"/>
    </source>
</evidence>
<evidence type="ECO:0000313" key="4">
    <source>
        <dbReference type="Proteomes" id="UP000317257"/>
    </source>
</evidence>
<evidence type="ECO:0000259" key="2">
    <source>
        <dbReference type="Pfam" id="PF16862"/>
    </source>
</evidence>
<organism evidence="3 4">
    <name type="scientific">Metarhizium rileyi (strain RCEF 4871)</name>
    <name type="common">Nomuraea rileyi</name>
    <dbReference type="NCBI Taxonomy" id="1649241"/>
    <lineage>
        <taxon>Eukaryota</taxon>
        <taxon>Fungi</taxon>
        <taxon>Dikarya</taxon>
        <taxon>Ascomycota</taxon>
        <taxon>Pezizomycotina</taxon>
        <taxon>Sordariomycetes</taxon>
        <taxon>Hypocreomycetidae</taxon>
        <taxon>Hypocreales</taxon>
        <taxon>Clavicipitaceae</taxon>
        <taxon>Metarhizium</taxon>
    </lineage>
</organism>
<dbReference type="InterPro" id="IPR052974">
    <property type="entry name" value="GH79_Enzymes"/>
</dbReference>
<protein>
    <recommendedName>
        <fullName evidence="2">Beta-glucuronidase C-terminal domain-containing protein</fullName>
    </recommendedName>
</protein>
<dbReference type="PANTHER" id="PTHR36183:SF2">
    <property type="entry name" value="BETA-GLUCURONIDASE C-TERMINAL DOMAIN-CONTAINING PROTEIN"/>
    <property type="match status" value="1"/>
</dbReference>
<dbReference type="InterPro" id="IPR017853">
    <property type="entry name" value="GH"/>
</dbReference>
<keyword evidence="1" id="KW-0732">Signal</keyword>
<dbReference type="Pfam" id="PF16862">
    <property type="entry name" value="Glyco_hydro_79C"/>
    <property type="match status" value="1"/>
</dbReference>
<dbReference type="PANTHER" id="PTHR36183">
    <property type="entry name" value="BETA-GLUCURONIDASE"/>
    <property type="match status" value="1"/>
</dbReference>
<feature type="domain" description="Beta-glucuronidase C-terminal" evidence="2">
    <location>
        <begin position="454"/>
        <end position="565"/>
    </location>
</feature>
<name>A0A5C6GAT3_METRR</name>
<dbReference type="EMBL" id="SBHS01000010">
    <property type="protein sequence ID" value="TWU74624.1"/>
    <property type="molecule type" value="Genomic_DNA"/>
</dbReference>
<dbReference type="AlphaFoldDB" id="A0A5C6GAT3"/>
<accession>A0A5C6GAT3</accession>
<evidence type="ECO:0000313" key="3">
    <source>
        <dbReference type="EMBL" id="TWU74624.1"/>
    </source>
</evidence>
<dbReference type="Proteomes" id="UP000317257">
    <property type="component" value="Unassembled WGS sequence"/>
</dbReference>
<dbReference type="InterPro" id="IPR031728">
    <property type="entry name" value="GlcAase_C"/>
</dbReference>
<comment type="caution">
    <text evidence="3">The sequence shown here is derived from an EMBL/GenBank/DDBJ whole genome shotgun (WGS) entry which is preliminary data.</text>
</comment>
<gene>
    <name evidence="3" type="ORF">ED733_002190</name>
</gene>
<feature type="signal peptide" evidence="1">
    <location>
        <begin position="1"/>
        <end position="36"/>
    </location>
</feature>
<sequence length="572" mass="62596">MAVLTSSTSHQVTKIMMYRKAILALLSALASAVAEAYKVPSNPGISSQPFDSFVSYSIEFSSFPDFAGPSSPFLSSMPREPTDSQSAGNISHPNNYSYNLIRNIHAISSNYPIFRIGGNTQDFALYNSSQPTSLVGIVDPKKSPDYPTTITIGKFYFQSYKTWPGVKFSHGFNMGLGGKTVQGHRTLVDTVPLACEAIRHGSLYAWEYSNEPDLFTSGAYAPRPKGWKETNMVAEWLDGTDEIRSQAKRYCPDLEVRFIAPSNAGVYNSLKASRMWAAGLNRRGDIGLFSAHNYIDGAKVPGVTLQGTLMNHTRTKVSVDSHIAEYKSIFSKTKSPPPLIFGETNSLYNQGRPGLSNTFGAALWAVNFNMYSASAGIKRVHMHQGTNYRQYQAWQPITTNLDTIGTKAPYYASVAVAHMSRRANQVPVSISNIPLSSDAESAYAAHFSPRGGVGQLARLMVVNMHGYNTTVEGAGLQPLPNPPKRTVRKYRFLVQGVREGVSAVVHRLMANGSDAITGITYDGWSYNHDLDEGKPVRLRNMTVGEEVLVKGGHVEVHVADSSVAILSFGNEY</sequence>